<keyword evidence="3" id="KW-1185">Reference proteome</keyword>
<evidence type="ECO:0000313" key="3">
    <source>
        <dbReference type="Proteomes" id="UP000245910"/>
    </source>
</evidence>
<organism evidence="2 3">
    <name type="scientific">Fusarium venenatum</name>
    <dbReference type="NCBI Taxonomy" id="56646"/>
    <lineage>
        <taxon>Eukaryota</taxon>
        <taxon>Fungi</taxon>
        <taxon>Dikarya</taxon>
        <taxon>Ascomycota</taxon>
        <taxon>Pezizomycotina</taxon>
        <taxon>Sordariomycetes</taxon>
        <taxon>Hypocreomycetidae</taxon>
        <taxon>Hypocreales</taxon>
        <taxon>Nectriaceae</taxon>
        <taxon>Fusarium</taxon>
    </lineage>
</organism>
<dbReference type="STRING" id="56646.A0A2L2T590"/>
<dbReference type="Proteomes" id="UP000245910">
    <property type="component" value="Chromosome II"/>
</dbReference>
<evidence type="ECO:0000313" key="2">
    <source>
        <dbReference type="EMBL" id="CEI62883.1"/>
    </source>
</evidence>
<reference evidence="3" key="1">
    <citation type="submission" date="2014-10" db="EMBL/GenBank/DDBJ databases">
        <authorList>
            <person name="King R."/>
        </authorList>
    </citation>
    <scope>NUCLEOTIDE SEQUENCE [LARGE SCALE GENOMIC DNA]</scope>
    <source>
        <strain evidence="3">A3/5</strain>
    </source>
</reference>
<dbReference type="EMBL" id="LN649230">
    <property type="protein sequence ID" value="CEI62883.1"/>
    <property type="molecule type" value="Genomic_DNA"/>
</dbReference>
<protein>
    <submittedName>
        <fullName evidence="2">Uncharacterized protein</fullName>
    </submittedName>
</protein>
<name>A0A2L2T590_9HYPO</name>
<dbReference type="AlphaFoldDB" id="A0A2L2T590"/>
<proteinExistence type="predicted"/>
<accession>A0A2L2T590</accession>
<evidence type="ECO:0000256" key="1">
    <source>
        <dbReference type="SAM" id="MobiDB-lite"/>
    </source>
</evidence>
<sequence>MERDTQDQGQRILRSSDMDPIEFDPQVLGSVYGDESMDRGSRPFQQSKTTEYWSVCIEIFQQLESHMCT</sequence>
<feature type="region of interest" description="Disordered" evidence="1">
    <location>
        <begin position="1"/>
        <end position="44"/>
    </location>
</feature>